<dbReference type="PANTHER" id="PTHR33490:SF7">
    <property type="entry name" value="BLR2979 PROTEIN"/>
    <property type="match status" value="1"/>
</dbReference>
<sequence length="341" mass="36498">MSENAHETRSGQDGATPHGARPLIPLRQEDAPALDPVHYRVHHLTSYRYAKPVTRNYGRAHVEPRATPHQRVLSHEVVVDPAPARLTAHTDFYGNSSTYLLVDAPHEQLDVHSHARVSVAERRYGLEPMSRPWEQCTPEHWGAPMPGASLDFVHPSPRVPGGTAAREISAEVFRPGRAVGECLAELTALIHTEFTYDSAATTVTSTLEEVLGARHGVCQDFSHVGVAAVREAGLAARYVSGYLRTAPSAGGALGTEPAGEMIGSAASHAWLSVLVPGTGWVDIDPTNRTFVDQRFVTTAWGRDYADVPPLKGIVVGPPGASSTLRVAVGVVPETAGTESAD</sequence>
<gene>
    <name evidence="3" type="ORF">DS079_03110</name>
</gene>
<name>A0A426SQF0_9MICO</name>
<dbReference type="SMART" id="SM00460">
    <property type="entry name" value="TGc"/>
    <property type="match status" value="1"/>
</dbReference>
<protein>
    <submittedName>
        <fullName evidence="3">Transglutaminase family protein</fullName>
    </submittedName>
</protein>
<feature type="region of interest" description="Disordered" evidence="1">
    <location>
        <begin position="1"/>
        <end position="22"/>
    </location>
</feature>
<evidence type="ECO:0000259" key="2">
    <source>
        <dbReference type="SMART" id="SM00460"/>
    </source>
</evidence>
<dbReference type="EMBL" id="QOCI01000001">
    <property type="protein sequence ID" value="RRR20396.1"/>
    <property type="molecule type" value="Genomic_DNA"/>
</dbReference>
<dbReference type="RefSeq" id="WP_010550084.1">
    <property type="nucleotide sequence ID" value="NZ_JBIVQM010000005.1"/>
</dbReference>
<organism evidence="3 4">
    <name type="scientific">Brachybacterium paraconglomeratum</name>
    <dbReference type="NCBI Taxonomy" id="173362"/>
    <lineage>
        <taxon>Bacteria</taxon>
        <taxon>Bacillati</taxon>
        <taxon>Actinomycetota</taxon>
        <taxon>Actinomycetes</taxon>
        <taxon>Micrococcales</taxon>
        <taxon>Dermabacteraceae</taxon>
        <taxon>Brachybacterium</taxon>
    </lineage>
</organism>
<accession>A0A426SQF0</accession>
<reference evidence="3 4" key="1">
    <citation type="submission" date="2018-07" db="EMBL/GenBank/DDBJ databases">
        <title>Brachybacteriurn paraconglorneratum KCTC 9916.</title>
        <authorList>
            <person name="Li Y."/>
        </authorList>
    </citation>
    <scope>NUCLEOTIDE SEQUENCE [LARGE SCALE GENOMIC DNA]</scope>
    <source>
        <strain evidence="3 4">KCTC 9916</strain>
    </source>
</reference>
<dbReference type="InterPro" id="IPR038765">
    <property type="entry name" value="Papain-like_cys_pep_sf"/>
</dbReference>
<evidence type="ECO:0000256" key="1">
    <source>
        <dbReference type="SAM" id="MobiDB-lite"/>
    </source>
</evidence>
<evidence type="ECO:0000313" key="3">
    <source>
        <dbReference type="EMBL" id="RRR20396.1"/>
    </source>
</evidence>
<dbReference type="AlphaFoldDB" id="A0A426SQF0"/>
<dbReference type="PANTHER" id="PTHR33490">
    <property type="entry name" value="BLR5614 PROTEIN-RELATED"/>
    <property type="match status" value="1"/>
</dbReference>
<dbReference type="Gene3D" id="3.10.620.30">
    <property type="match status" value="1"/>
</dbReference>
<dbReference type="GeneID" id="78120017"/>
<keyword evidence="4" id="KW-1185">Reference proteome</keyword>
<dbReference type="SUPFAM" id="SSF54001">
    <property type="entry name" value="Cysteine proteinases"/>
    <property type="match status" value="1"/>
</dbReference>
<dbReference type="Pfam" id="PF08379">
    <property type="entry name" value="Bact_transglu_N"/>
    <property type="match status" value="1"/>
</dbReference>
<dbReference type="InterPro" id="IPR013589">
    <property type="entry name" value="Bac_transglu_N"/>
</dbReference>
<dbReference type="InterPro" id="IPR002931">
    <property type="entry name" value="Transglutaminase-like"/>
</dbReference>
<dbReference type="Proteomes" id="UP000274327">
    <property type="component" value="Unassembled WGS sequence"/>
</dbReference>
<comment type="caution">
    <text evidence="3">The sequence shown here is derived from an EMBL/GenBank/DDBJ whole genome shotgun (WGS) entry which is preliminary data.</text>
</comment>
<proteinExistence type="predicted"/>
<dbReference type="Pfam" id="PF01841">
    <property type="entry name" value="Transglut_core"/>
    <property type="match status" value="1"/>
</dbReference>
<evidence type="ECO:0000313" key="4">
    <source>
        <dbReference type="Proteomes" id="UP000274327"/>
    </source>
</evidence>
<feature type="compositionally biased region" description="Basic and acidic residues" evidence="1">
    <location>
        <begin position="1"/>
        <end position="10"/>
    </location>
</feature>
<feature type="domain" description="Transglutaminase-like" evidence="2">
    <location>
        <begin position="210"/>
        <end position="287"/>
    </location>
</feature>